<keyword evidence="5" id="KW-0732">Signal</keyword>
<feature type="domain" description="Metallo-beta-lactamase" evidence="6">
    <location>
        <begin position="88"/>
        <end position="294"/>
    </location>
</feature>
<reference evidence="8" key="2">
    <citation type="submission" date="2019-06" db="EMBL/GenBank/DDBJ databases">
        <title>AzeR, a transcriptional regulator that responds to azelaic acid in Pseudomonas nitroreducens.</title>
        <authorList>
            <person name="Bez C."/>
            <person name="Javvadi S.G."/>
            <person name="Bertani I."/>
            <person name="Devescovi G."/>
            <person name="Studholme D.J."/>
            <person name="Geller A."/>
            <person name="Levy A."/>
            <person name="Venturi V."/>
        </authorList>
    </citation>
    <scope>NUCLEOTIDE SEQUENCE [LARGE SCALE GENOMIC DNA]</scope>
    <source>
        <strain evidence="8">DSM 9128</strain>
    </source>
</reference>
<protein>
    <submittedName>
        <fullName evidence="7">MBL fold metallo-hydrolase</fullName>
    </submittedName>
</protein>
<reference evidence="7 8" key="1">
    <citation type="submission" date="2019-05" db="EMBL/GenBank/DDBJ databases">
        <authorList>
            <person name="Moore K."/>
            <person name="O'Neill P."/>
            <person name="Farbos A."/>
            <person name="Studholme D.J."/>
        </authorList>
    </citation>
    <scope>NUCLEOTIDE SEQUENCE [LARGE SCALE GENOMIC DNA]</scope>
    <source>
        <strain evidence="7 8">DSM 9128</strain>
    </source>
</reference>
<dbReference type="Pfam" id="PF00753">
    <property type="entry name" value="Lactamase_B"/>
    <property type="match status" value="1"/>
</dbReference>
<dbReference type="PANTHER" id="PTHR42978:SF6">
    <property type="entry name" value="QUORUM-QUENCHING LACTONASE YTNP-RELATED"/>
    <property type="match status" value="1"/>
</dbReference>
<feature type="chain" id="PRO_5024328738" evidence="5">
    <location>
        <begin position="26"/>
        <end position="330"/>
    </location>
</feature>
<dbReference type="CDD" id="cd07720">
    <property type="entry name" value="OPHC2-like_MBL-fold"/>
    <property type="match status" value="1"/>
</dbReference>
<keyword evidence="2" id="KW-0479">Metal-binding</keyword>
<dbReference type="GO" id="GO:0046872">
    <property type="term" value="F:metal ion binding"/>
    <property type="evidence" value="ECO:0007669"/>
    <property type="project" value="UniProtKB-KW"/>
</dbReference>
<evidence type="ECO:0000259" key="6">
    <source>
        <dbReference type="SMART" id="SM00849"/>
    </source>
</evidence>
<dbReference type="RefSeq" id="WP_138216782.1">
    <property type="nucleotide sequence ID" value="NZ_VASG01000010.1"/>
</dbReference>
<dbReference type="PANTHER" id="PTHR42978">
    <property type="entry name" value="QUORUM-QUENCHING LACTONASE YTNP-RELATED-RELATED"/>
    <property type="match status" value="1"/>
</dbReference>
<dbReference type="InterPro" id="IPR051013">
    <property type="entry name" value="MBL_superfamily_lactonases"/>
</dbReference>
<comment type="similarity">
    <text evidence="1">Belongs to the metallo-beta-lactamase superfamily.</text>
</comment>
<gene>
    <name evidence="7" type="ORF">FEA48_28335</name>
</gene>
<proteinExistence type="inferred from homology"/>
<dbReference type="Gene3D" id="3.60.15.10">
    <property type="entry name" value="Ribonuclease Z/Hydroxyacylglutathione hydrolase-like"/>
    <property type="match status" value="1"/>
</dbReference>
<dbReference type="PROSITE" id="PS51257">
    <property type="entry name" value="PROKAR_LIPOPROTEIN"/>
    <property type="match status" value="1"/>
</dbReference>
<accession>A0A5R8ZTX8</accession>
<dbReference type="InterPro" id="IPR001279">
    <property type="entry name" value="Metallo-B-lactamas"/>
</dbReference>
<dbReference type="SUPFAM" id="SSF56281">
    <property type="entry name" value="Metallo-hydrolase/oxidoreductase"/>
    <property type="match status" value="1"/>
</dbReference>
<evidence type="ECO:0000256" key="1">
    <source>
        <dbReference type="ARBA" id="ARBA00007749"/>
    </source>
</evidence>
<evidence type="ECO:0000256" key="2">
    <source>
        <dbReference type="ARBA" id="ARBA00022723"/>
    </source>
</evidence>
<evidence type="ECO:0000313" key="7">
    <source>
        <dbReference type="EMBL" id="TLP69760.1"/>
    </source>
</evidence>
<evidence type="ECO:0000256" key="3">
    <source>
        <dbReference type="ARBA" id="ARBA00022801"/>
    </source>
</evidence>
<dbReference type="SMART" id="SM00849">
    <property type="entry name" value="Lactamase_B"/>
    <property type="match status" value="1"/>
</dbReference>
<feature type="signal peptide" evidence="5">
    <location>
        <begin position="1"/>
        <end position="25"/>
    </location>
</feature>
<dbReference type="InterPro" id="IPR036866">
    <property type="entry name" value="RibonucZ/Hydroxyglut_hydro"/>
</dbReference>
<dbReference type="GO" id="GO:0016787">
    <property type="term" value="F:hydrolase activity"/>
    <property type="evidence" value="ECO:0007669"/>
    <property type="project" value="UniProtKB-KW"/>
</dbReference>
<keyword evidence="4" id="KW-0862">Zinc</keyword>
<evidence type="ECO:0000256" key="4">
    <source>
        <dbReference type="ARBA" id="ARBA00022833"/>
    </source>
</evidence>
<comment type="caution">
    <text evidence="7">The sequence shown here is derived from an EMBL/GenBank/DDBJ whole genome shotgun (WGS) entry which is preliminary data.</text>
</comment>
<sequence length="330" mass="35679">MPASRSNHCFPLLASALLVSTFACAEPPASPKIQAPGYFRLAVGDYEVTALYDGYNDLSPGLLQGLSRERIRALLARSAMNGERVQTNFNAFLVNTGKHLVLVDSGAGQCIGSTAGHLLENMKAAGYAPEQVDSILLTHMHLDHVCGLVDAKGQALFPNATVYAAQAEADYWLDEKRRDQAPEKAREFFEVAQHSLAPYRAANRLQTFVPPASPLPELKTEATSGHTPGSTSYRFESDGAAIVFIGDLIHNVAVQFAHPEVAIRFDTDPKQAVKARDAEFGALAKNGAWVAAAHLPFPGIGHVTRDGKAFNWAPAVYGPYQRAQKVPFIQ</sequence>
<keyword evidence="3 7" id="KW-0378">Hydrolase</keyword>
<dbReference type="Proteomes" id="UP000307510">
    <property type="component" value="Unassembled WGS sequence"/>
</dbReference>
<name>A0A5R8ZTX8_PSENT</name>
<evidence type="ECO:0000313" key="8">
    <source>
        <dbReference type="Proteomes" id="UP000307510"/>
    </source>
</evidence>
<evidence type="ECO:0000256" key="5">
    <source>
        <dbReference type="SAM" id="SignalP"/>
    </source>
</evidence>
<dbReference type="EMBL" id="VASG01000010">
    <property type="protein sequence ID" value="TLP69760.1"/>
    <property type="molecule type" value="Genomic_DNA"/>
</dbReference>
<dbReference type="AlphaFoldDB" id="A0A5R8ZTX8"/>
<organism evidence="7 8">
    <name type="scientific">Pseudomonas nitroreducens</name>
    <dbReference type="NCBI Taxonomy" id="46680"/>
    <lineage>
        <taxon>Bacteria</taxon>
        <taxon>Pseudomonadati</taxon>
        <taxon>Pseudomonadota</taxon>
        <taxon>Gammaproteobacteria</taxon>
        <taxon>Pseudomonadales</taxon>
        <taxon>Pseudomonadaceae</taxon>
        <taxon>Pseudomonas</taxon>
    </lineage>
</organism>